<evidence type="ECO:0000256" key="1">
    <source>
        <dbReference type="SAM" id="MobiDB-lite"/>
    </source>
</evidence>
<keyword evidence="3" id="KW-1185">Reference proteome</keyword>
<feature type="compositionally biased region" description="Pro residues" evidence="1">
    <location>
        <begin position="514"/>
        <end position="530"/>
    </location>
</feature>
<accession>A0A167I1C0</accession>
<feature type="region of interest" description="Disordered" evidence="1">
    <location>
        <begin position="23"/>
        <end position="539"/>
    </location>
</feature>
<organism evidence="2 3">
    <name type="scientific">Metarhizium rileyi (strain RCEF 4871)</name>
    <name type="common">Nomuraea rileyi</name>
    <dbReference type="NCBI Taxonomy" id="1649241"/>
    <lineage>
        <taxon>Eukaryota</taxon>
        <taxon>Fungi</taxon>
        <taxon>Dikarya</taxon>
        <taxon>Ascomycota</taxon>
        <taxon>Pezizomycotina</taxon>
        <taxon>Sordariomycetes</taxon>
        <taxon>Hypocreomycetidae</taxon>
        <taxon>Hypocreales</taxon>
        <taxon>Clavicipitaceae</taxon>
        <taxon>Metarhizium</taxon>
    </lineage>
</organism>
<proteinExistence type="predicted"/>
<dbReference type="PRINTS" id="PR01217">
    <property type="entry name" value="PRICHEXTENSN"/>
</dbReference>
<dbReference type="STRING" id="1081105.A0A167I1C0"/>
<feature type="compositionally biased region" description="Polar residues" evidence="1">
    <location>
        <begin position="402"/>
        <end position="411"/>
    </location>
</feature>
<evidence type="ECO:0000313" key="3">
    <source>
        <dbReference type="Proteomes" id="UP000243498"/>
    </source>
</evidence>
<feature type="compositionally biased region" description="Pro residues" evidence="1">
    <location>
        <begin position="458"/>
        <end position="470"/>
    </location>
</feature>
<feature type="compositionally biased region" description="Pro residues" evidence="1">
    <location>
        <begin position="217"/>
        <end position="227"/>
    </location>
</feature>
<feature type="compositionally biased region" description="Basic and acidic residues" evidence="1">
    <location>
        <begin position="160"/>
        <end position="176"/>
    </location>
</feature>
<reference evidence="2 3" key="1">
    <citation type="journal article" date="2016" name="Genome Biol. Evol.">
        <title>Divergent and convergent evolution of fungal pathogenicity.</title>
        <authorList>
            <person name="Shang Y."/>
            <person name="Xiao G."/>
            <person name="Zheng P."/>
            <person name="Cen K."/>
            <person name="Zhan S."/>
            <person name="Wang C."/>
        </authorList>
    </citation>
    <scope>NUCLEOTIDE SEQUENCE [LARGE SCALE GENOMIC DNA]</scope>
    <source>
        <strain evidence="2 3">RCEF 4871</strain>
    </source>
</reference>
<feature type="compositionally biased region" description="Polar residues" evidence="1">
    <location>
        <begin position="266"/>
        <end position="281"/>
    </location>
</feature>
<feature type="compositionally biased region" description="Polar residues" evidence="1">
    <location>
        <begin position="294"/>
        <end position="308"/>
    </location>
</feature>
<dbReference type="AlphaFoldDB" id="A0A167I1C0"/>
<feature type="compositionally biased region" description="Low complexity" evidence="1">
    <location>
        <begin position="130"/>
        <end position="143"/>
    </location>
</feature>
<feature type="compositionally biased region" description="Polar residues" evidence="1">
    <location>
        <begin position="344"/>
        <end position="357"/>
    </location>
</feature>
<gene>
    <name evidence="2" type="ORF">NOR_01811</name>
</gene>
<sequence>MAHHRHTESYPPPLFVAELDTAPVHGSVSSPNGGLAFEMPGESVPTGADDEPERRPGMTGEMDDNVQAKPWPFYLDQDVGMAGGDGPHEEKGEDLEQANPWPYHGPPSGDDAPSATIYSPPPPKAPQRKASSSSLVGGVAVLVLGGGGDHPGEPTLRLSPEQRGEDDAARPGEREQSSYPAALRVSRPDSDSTASPPQPSYPATLRVSRQDSDSTASPPPGIRPYCPPADTDNMSAGGRSSHPSGAPPPKSPDQSAAVTYKPYRPPSTSSVSGTTRPQSPSVMGAAPHHFYTPLSPTIQMKSPSTQNLAVVVPGAETQSPGQNPSIRPHSPPPPPSKDSPVLSIQSPASTPVNMTSPPQSPPSAIWAQAQAPLAQASPTIPATASVPPCHTPSPQIPPSPASLYNIQQATYAPSPLLSAQARPQVPHANTDPSQPAYASVSPHLAPGRPGSHPRPGQSSPPLPSPHPPQPIYETQMGQPKPPLPGGKPPPPLPPRRPNVLHGGFGGGLSNVGNFPPPPKTHYNPLHPPRPVGGGTSSASLFSASSARKWFDKTSQVLESKLESVLQGPSGPAYRPAYMTVPPPQGYPPGQQTRGMSPAGYGRDPGPWGPGSTQLPPQPGWRGS</sequence>
<feature type="compositionally biased region" description="Pro residues" evidence="1">
    <location>
        <begin position="479"/>
        <end position="496"/>
    </location>
</feature>
<feature type="compositionally biased region" description="Low complexity" evidence="1">
    <location>
        <begin position="364"/>
        <end position="376"/>
    </location>
</feature>
<dbReference type="OMA" id="WPFYLDQ"/>
<feature type="compositionally biased region" description="Pro residues" evidence="1">
    <location>
        <begin position="389"/>
        <end position="400"/>
    </location>
</feature>
<dbReference type="OrthoDB" id="4900435at2759"/>
<comment type="caution">
    <text evidence="2">The sequence shown here is derived from an EMBL/GenBank/DDBJ whole genome shotgun (WGS) entry which is preliminary data.</text>
</comment>
<dbReference type="Proteomes" id="UP000243498">
    <property type="component" value="Unassembled WGS sequence"/>
</dbReference>
<protein>
    <submittedName>
        <fullName evidence="2">Uncharacterized protein</fullName>
    </submittedName>
</protein>
<dbReference type="EMBL" id="AZHC01000004">
    <property type="protein sequence ID" value="OAA48561.1"/>
    <property type="molecule type" value="Genomic_DNA"/>
</dbReference>
<name>A0A167I1C0_METRR</name>
<evidence type="ECO:0000313" key="2">
    <source>
        <dbReference type="EMBL" id="OAA48561.1"/>
    </source>
</evidence>
<feature type="region of interest" description="Disordered" evidence="1">
    <location>
        <begin position="561"/>
        <end position="623"/>
    </location>
</feature>